<dbReference type="Gene3D" id="1.10.287.70">
    <property type="match status" value="1"/>
</dbReference>
<protein>
    <submittedName>
        <fullName evidence="10">Ionotropic receptor 75a</fullName>
    </submittedName>
</protein>
<keyword evidence="4 8" id="KW-1133">Transmembrane helix</keyword>
<evidence type="ECO:0000256" key="6">
    <source>
        <dbReference type="ARBA" id="ARBA00023170"/>
    </source>
</evidence>
<evidence type="ECO:0000256" key="3">
    <source>
        <dbReference type="ARBA" id="ARBA00022692"/>
    </source>
</evidence>
<evidence type="ECO:0000256" key="8">
    <source>
        <dbReference type="SAM" id="Phobius"/>
    </source>
</evidence>
<dbReference type="SUPFAM" id="SSF53850">
    <property type="entry name" value="Periplasmic binding protein-like II"/>
    <property type="match status" value="1"/>
</dbReference>
<keyword evidence="3 8" id="KW-0812">Transmembrane</keyword>
<evidence type="ECO:0000256" key="4">
    <source>
        <dbReference type="ARBA" id="ARBA00022989"/>
    </source>
</evidence>
<sequence length="588" mass="68054">MLIYCLDDIHLIKSFSNIGIYANVFQVEYYKPLDQTWTATLRSMGIWLDIRCIPEENITSILTEAGTSKMFGKLYSWLLVGNDFNQTLSYLDEYEMGLLNDIVIAVEREIKFDMYDVYNPAKNRGGELNITRFGTWDAKTGLNVELTQSLFARRYDLHGIEVLVSIVTVYCDGQDLHHCLTTYDVLGVDLLSKFGYAMLVTISEIYNFRITVTANREFWGKFPNGSLFGMMPSVQRGEYDFAGSPVNSNWIRMGYTNLFPVWTSRIFIIFRDPSKSFKFTELFDPLAGESWMGVMSLLALIAFLLTWILWFEEGGFWYQQFGWSFFITIGALCQQGLLAVSNRISGRIVLLFLMVFIFLIVNYYSGKIITARIHIKPPRLNDSLYELVKLTARNYRFCNYPYKPLGNYVQTTKDKDILFFFKYVWSKVPLPNQMPIVVGLERVRKGKFAFVINEGDSYPYINNNFEPEIICELNEIHILKPHPFLLFEKPHSPFREIALVGQLKMMSTGVKSRNVHRWTPTPYKCDPQIRSNEPLNIRDVISALLILGSGMTLSVFILILEILNAKLSELKNTRIIYLKNMKKKPRKS</sequence>
<dbReference type="EMBL" id="MT671108">
    <property type="protein sequence ID" value="QNL15112.1"/>
    <property type="molecule type" value="mRNA"/>
</dbReference>
<evidence type="ECO:0000259" key="9">
    <source>
        <dbReference type="Pfam" id="PF24576"/>
    </source>
</evidence>
<dbReference type="PANTHER" id="PTHR42643:SF30">
    <property type="entry name" value="IONOTROPIC RECEPTOR 40A-RELATED"/>
    <property type="match status" value="1"/>
</dbReference>
<organism evidence="10">
    <name type="scientific">Aulacocentrum confusum</name>
    <dbReference type="NCBI Taxonomy" id="2767324"/>
    <lineage>
        <taxon>Eukaryota</taxon>
        <taxon>Metazoa</taxon>
        <taxon>Ecdysozoa</taxon>
        <taxon>Arthropoda</taxon>
        <taxon>Hexapoda</taxon>
        <taxon>Insecta</taxon>
        <taxon>Pterygota</taxon>
        <taxon>Neoptera</taxon>
        <taxon>Endopterygota</taxon>
        <taxon>Hymenoptera</taxon>
        <taxon>Apocrita</taxon>
        <taxon>Ichneumonoidea</taxon>
        <taxon>Braconidae</taxon>
        <taxon>Macrocentrinae</taxon>
        <taxon>Aulacocentrum</taxon>
    </lineage>
</organism>
<keyword evidence="5 8" id="KW-0472">Membrane</keyword>
<dbReference type="Pfam" id="PF24576">
    <property type="entry name" value="IR75A_N"/>
    <property type="match status" value="1"/>
</dbReference>
<feature type="transmembrane region" description="Helical" evidence="8">
    <location>
        <begin position="540"/>
        <end position="563"/>
    </location>
</feature>
<keyword evidence="2" id="KW-1003">Cell membrane</keyword>
<dbReference type="AlphaFoldDB" id="A0A7G8Z9I7"/>
<feature type="domain" description="Ionotropic receptor 75a N-terminal" evidence="9">
    <location>
        <begin position="56"/>
        <end position="167"/>
    </location>
</feature>
<evidence type="ECO:0000256" key="7">
    <source>
        <dbReference type="ARBA" id="ARBA00023180"/>
    </source>
</evidence>
<dbReference type="InterPro" id="IPR057074">
    <property type="entry name" value="IR75A_N"/>
</dbReference>
<dbReference type="InterPro" id="IPR052192">
    <property type="entry name" value="Insect_Ionotropic_Sensory_Rcpt"/>
</dbReference>
<reference evidence="10" key="1">
    <citation type="submission" date="2020-06" db="EMBL/GenBank/DDBJ databases">
        <authorList>
            <person name="Sheng S."/>
        </authorList>
    </citation>
    <scope>NUCLEOTIDE SEQUENCE</scope>
    <source>
        <tissue evidence="10">Antenna</tissue>
    </source>
</reference>
<dbReference type="PANTHER" id="PTHR42643">
    <property type="entry name" value="IONOTROPIC RECEPTOR 20A-RELATED"/>
    <property type="match status" value="1"/>
</dbReference>
<feature type="transmembrane region" description="Helical" evidence="8">
    <location>
        <begin position="291"/>
        <end position="310"/>
    </location>
</feature>
<keyword evidence="7" id="KW-0325">Glycoprotein</keyword>
<evidence type="ECO:0000256" key="5">
    <source>
        <dbReference type="ARBA" id="ARBA00023136"/>
    </source>
</evidence>
<gene>
    <name evidence="10" type="primary">IR75a</name>
</gene>
<accession>A0A7G8Z9I7</accession>
<keyword evidence="6 10" id="KW-0675">Receptor</keyword>
<name>A0A7G8Z9I7_9HYME</name>
<comment type="subcellular location">
    <subcellularLocation>
        <location evidence="1">Cell membrane</location>
        <topology evidence="1">Multi-pass membrane protein</topology>
    </subcellularLocation>
</comment>
<feature type="transmembrane region" description="Helical" evidence="8">
    <location>
        <begin position="348"/>
        <end position="365"/>
    </location>
</feature>
<evidence type="ECO:0000256" key="2">
    <source>
        <dbReference type="ARBA" id="ARBA00022475"/>
    </source>
</evidence>
<dbReference type="GO" id="GO:0005886">
    <property type="term" value="C:plasma membrane"/>
    <property type="evidence" value="ECO:0007669"/>
    <property type="project" value="UniProtKB-SubCell"/>
</dbReference>
<evidence type="ECO:0000256" key="1">
    <source>
        <dbReference type="ARBA" id="ARBA00004651"/>
    </source>
</evidence>
<evidence type="ECO:0000313" key="10">
    <source>
        <dbReference type="EMBL" id="QNL15112.1"/>
    </source>
</evidence>
<proteinExistence type="evidence at transcript level"/>
<feature type="transmembrane region" description="Helical" evidence="8">
    <location>
        <begin position="322"/>
        <end position="341"/>
    </location>
</feature>